<dbReference type="InterPro" id="IPR029055">
    <property type="entry name" value="Ntn_hydrolases_N"/>
</dbReference>
<dbReference type="GO" id="GO:0006529">
    <property type="term" value="P:asparagine biosynthetic process"/>
    <property type="evidence" value="ECO:0007669"/>
    <property type="project" value="InterPro"/>
</dbReference>
<reference evidence="6" key="1">
    <citation type="submission" date="2018-06" db="EMBL/GenBank/DDBJ databases">
        <authorList>
            <person name="Zhirakovskaya E."/>
        </authorList>
    </citation>
    <scope>NUCLEOTIDE SEQUENCE</scope>
</reference>
<proteinExistence type="inferred from homology"/>
<gene>
    <name evidence="6" type="ORF">MNBD_GAMMA15-631</name>
</gene>
<dbReference type="Gene3D" id="3.40.50.620">
    <property type="entry name" value="HUPs"/>
    <property type="match status" value="2"/>
</dbReference>
<dbReference type="InterPro" id="IPR051786">
    <property type="entry name" value="ASN_synthetase/amidase"/>
</dbReference>
<dbReference type="GO" id="GO:0004066">
    <property type="term" value="F:asparagine synthase (glutamine-hydrolyzing) activity"/>
    <property type="evidence" value="ECO:0007669"/>
    <property type="project" value="UniProtKB-EC"/>
</dbReference>
<dbReference type="NCBIfam" id="TIGR01536">
    <property type="entry name" value="asn_synth_AEB"/>
    <property type="match status" value="1"/>
</dbReference>
<dbReference type="GO" id="GO:0005829">
    <property type="term" value="C:cytosol"/>
    <property type="evidence" value="ECO:0007669"/>
    <property type="project" value="TreeGrafter"/>
</dbReference>
<keyword evidence="4" id="KW-0315">Glutamine amidotransferase</keyword>
<feature type="domain" description="Glutamine amidotransferase type-2" evidence="5">
    <location>
        <begin position="2"/>
        <end position="213"/>
    </location>
</feature>
<evidence type="ECO:0000256" key="4">
    <source>
        <dbReference type="ARBA" id="ARBA00022962"/>
    </source>
</evidence>
<keyword evidence="3" id="KW-0067">ATP-binding</keyword>
<dbReference type="GO" id="GO:0005524">
    <property type="term" value="F:ATP binding"/>
    <property type="evidence" value="ECO:0007669"/>
    <property type="project" value="UniProtKB-KW"/>
</dbReference>
<evidence type="ECO:0000259" key="5">
    <source>
        <dbReference type="PROSITE" id="PS51278"/>
    </source>
</evidence>
<dbReference type="SUPFAM" id="SSF52402">
    <property type="entry name" value="Adenine nucleotide alpha hydrolases-like"/>
    <property type="match status" value="1"/>
</dbReference>
<protein>
    <submittedName>
        <fullName evidence="6">Asparagine synthetase [glutamine-hydrolyzing]</fullName>
        <ecNumber evidence="6">6.3.5.4</ecNumber>
    </submittedName>
</protein>
<dbReference type="InterPro" id="IPR017932">
    <property type="entry name" value="GATase_2_dom"/>
</dbReference>
<dbReference type="CDD" id="cd01991">
    <property type="entry name" value="Asn_synthase_B_C"/>
    <property type="match status" value="1"/>
</dbReference>
<evidence type="ECO:0000256" key="2">
    <source>
        <dbReference type="ARBA" id="ARBA00022741"/>
    </source>
</evidence>
<dbReference type="AlphaFoldDB" id="A0A3B0YXS8"/>
<dbReference type="Pfam" id="PF00733">
    <property type="entry name" value="Asn_synthase"/>
    <property type="match status" value="1"/>
</dbReference>
<dbReference type="InterPro" id="IPR033738">
    <property type="entry name" value="AsnB_N"/>
</dbReference>
<name>A0A3B0YXS8_9ZZZZ</name>
<organism evidence="6">
    <name type="scientific">hydrothermal vent metagenome</name>
    <dbReference type="NCBI Taxonomy" id="652676"/>
    <lineage>
        <taxon>unclassified sequences</taxon>
        <taxon>metagenomes</taxon>
        <taxon>ecological metagenomes</taxon>
    </lineage>
</organism>
<sequence>MCGIAGIVGEAVGRDYNQHTLSRMVGLINHRGPDGQGAYYDEHALMGHARLSIIDLEGGAQPVHNEDKSVWVVFNGEIFNYVELRRDLEAQGHRFYTHSDTEVIVHLYEEHGDDFASFLNGQFAIALWDKTRQRLVVLRDRPGIVPFFYTIRGNTLVFASEAKSVLSALGETPELDQSGLDQLFTFWSPVSPRTLFRGIKELPPGFLGIFEKGKLTTRRYWDWDFPENNAYHEGSEQDLAEQLHELLVDATRIRLRSDVPVGAYLSGGLDSSVLVSLIHHYGNVPLRTFSIGFEDKGLDETSFQKTLIDHLKTDHSSIQCRHDDIAAGFEHAIWHTESAILRTAPIPMGLLSGLVHEQDYKVVLTGEGADEVFGGYDIFKEAKIRRFWAQNPDSAFRSLLLKKLYPYLDLSGGRGQAYVKSFFGAGLDNPDVPYFSHIPRWNTTSKIKMFYSDDMQANLREDDPVQVLTESLPNSLSAWSPFNRSQYIEAKSLMGGYLLCSQGDRMLMKNSVEGRFPFLDHRVMEFANGMPPKFKMKVLNEKYILKRAMKRYLPESIIARYKQPYRAPDIPSFFSGQTPEYVEDVLSESALRNAGYFDPTRVGMLVKKIKRGRAIGYKDNMALVGILSTQIWHRHFVENFQETINKIPDTPIEPTNKIVAEV</sequence>
<dbReference type="EC" id="6.3.5.4" evidence="6"/>
<dbReference type="PIRSF" id="PIRSF001589">
    <property type="entry name" value="Asn_synthetase_glu-h"/>
    <property type="match status" value="1"/>
</dbReference>
<dbReference type="InterPro" id="IPR006426">
    <property type="entry name" value="Asn_synth_AEB"/>
</dbReference>
<dbReference type="EMBL" id="UOFN01000013">
    <property type="protein sequence ID" value="VAW73206.1"/>
    <property type="molecule type" value="Genomic_DNA"/>
</dbReference>
<accession>A0A3B0YXS8</accession>
<dbReference type="PANTHER" id="PTHR43284:SF1">
    <property type="entry name" value="ASPARAGINE SYNTHETASE"/>
    <property type="match status" value="1"/>
</dbReference>
<dbReference type="CDD" id="cd00712">
    <property type="entry name" value="AsnB"/>
    <property type="match status" value="1"/>
</dbReference>
<dbReference type="InterPro" id="IPR014729">
    <property type="entry name" value="Rossmann-like_a/b/a_fold"/>
</dbReference>
<keyword evidence="2" id="KW-0547">Nucleotide-binding</keyword>
<comment type="similarity">
    <text evidence="1">Belongs to the asparagine synthetase family.</text>
</comment>
<evidence type="ECO:0000256" key="3">
    <source>
        <dbReference type="ARBA" id="ARBA00022840"/>
    </source>
</evidence>
<dbReference type="Gene3D" id="3.60.20.10">
    <property type="entry name" value="Glutamine Phosphoribosylpyrophosphate, subunit 1, domain 1"/>
    <property type="match status" value="1"/>
</dbReference>
<dbReference type="PANTHER" id="PTHR43284">
    <property type="entry name" value="ASPARAGINE SYNTHETASE (GLUTAMINE-HYDROLYZING)"/>
    <property type="match status" value="1"/>
</dbReference>
<dbReference type="Pfam" id="PF13537">
    <property type="entry name" value="GATase_7"/>
    <property type="match status" value="1"/>
</dbReference>
<evidence type="ECO:0000256" key="1">
    <source>
        <dbReference type="ARBA" id="ARBA00005752"/>
    </source>
</evidence>
<dbReference type="SUPFAM" id="SSF56235">
    <property type="entry name" value="N-terminal nucleophile aminohydrolases (Ntn hydrolases)"/>
    <property type="match status" value="1"/>
</dbReference>
<evidence type="ECO:0000313" key="6">
    <source>
        <dbReference type="EMBL" id="VAW73206.1"/>
    </source>
</evidence>
<dbReference type="PROSITE" id="PS51278">
    <property type="entry name" value="GATASE_TYPE_2"/>
    <property type="match status" value="1"/>
</dbReference>
<dbReference type="InterPro" id="IPR001962">
    <property type="entry name" value="Asn_synthase"/>
</dbReference>
<keyword evidence="6" id="KW-0436">Ligase</keyword>